<proteinExistence type="predicted"/>
<evidence type="ECO:0000256" key="1">
    <source>
        <dbReference type="ARBA" id="ARBA00000085"/>
    </source>
</evidence>
<dbReference type="InterPro" id="IPR004358">
    <property type="entry name" value="Sig_transdc_His_kin-like_C"/>
</dbReference>
<keyword evidence="13 14" id="KW-0472">Membrane</keyword>
<evidence type="ECO:0000259" key="15">
    <source>
        <dbReference type="PROSITE" id="PS50109"/>
    </source>
</evidence>
<dbReference type="PANTHER" id="PTHR45528">
    <property type="entry name" value="SENSOR HISTIDINE KINASE CPXA"/>
    <property type="match status" value="1"/>
</dbReference>
<evidence type="ECO:0000313" key="17">
    <source>
        <dbReference type="EMBL" id="PCK33146.1"/>
    </source>
</evidence>
<dbReference type="Pfam" id="PF00672">
    <property type="entry name" value="HAMP"/>
    <property type="match status" value="1"/>
</dbReference>
<dbReference type="Proteomes" id="UP000228621">
    <property type="component" value="Unassembled WGS sequence"/>
</dbReference>
<comment type="caution">
    <text evidence="17">The sequence shown here is derived from an EMBL/GenBank/DDBJ whole genome shotgun (WGS) entry which is preliminary data.</text>
</comment>
<organism evidence="17 18">
    <name type="scientific">Pseudoalteromonas piscicida</name>
    <dbReference type="NCBI Taxonomy" id="43662"/>
    <lineage>
        <taxon>Bacteria</taxon>
        <taxon>Pseudomonadati</taxon>
        <taxon>Pseudomonadota</taxon>
        <taxon>Gammaproteobacteria</taxon>
        <taxon>Alteromonadales</taxon>
        <taxon>Pseudoalteromonadaceae</taxon>
        <taxon>Pseudoalteromonas</taxon>
    </lineage>
</organism>
<name>A0A2A5JUW6_PSEO7</name>
<dbReference type="Gene3D" id="1.10.287.130">
    <property type="match status" value="1"/>
</dbReference>
<keyword evidence="7 14" id="KW-0812">Transmembrane</keyword>
<dbReference type="Gene3D" id="3.30.565.10">
    <property type="entry name" value="Histidine kinase-like ATPase, C-terminal domain"/>
    <property type="match status" value="1"/>
</dbReference>
<dbReference type="CDD" id="cd00082">
    <property type="entry name" value="HisKA"/>
    <property type="match status" value="1"/>
</dbReference>
<gene>
    <name evidence="17" type="ORF">CEX98_03630</name>
</gene>
<dbReference type="AlphaFoldDB" id="A0A2A5JUW6"/>
<evidence type="ECO:0000256" key="13">
    <source>
        <dbReference type="ARBA" id="ARBA00023136"/>
    </source>
</evidence>
<dbReference type="InterPro" id="IPR050398">
    <property type="entry name" value="HssS/ArlS-like"/>
</dbReference>
<protein>
    <recommendedName>
        <fullName evidence="3">histidine kinase</fullName>
        <ecNumber evidence="3">2.7.13.3</ecNumber>
    </recommendedName>
</protein>
<evidence type="ECO:0000256" key="6">
    <source>
        <dbReference type="ARBA" id="ARBA00022679"/>
    </source>
</evidence>
<dbReference type="CDD" id="cd06225">
    <property type="entry name" value="HAMP"/>
    <property type="match status" value="1"/>
</dbReference>
<evidence type="ECO:0000256" key="9">
    <source>
        <dbReference type="ARBA" id="ARBA00022777"/>
    </source>
</evidence>
<dbReference type="EMBL" id="NKHF01000015">
    <property type="protein sequence ID" value="PCK33146.1"/>
    <property type="molecule type" value="Genomic_DNA"/>
</dbReference>
<evidence type="ECO:0000256" key="7">
    <source>
        <dbReference type="ARBA" id="ARBA00022692"/>
    </source>
</evidence>
<dbReference type="SMART" id="SM00388">
    <property type="entry name" value="HisKA"/>
    <property type="match status" value="1"/>
</dbReference>
<keyword evidence="9 17" id="KW-0418">Kinase</keyword>
<dbReference type="SMART" id="SM00387">
    <property type="entry name" value="HATPase_c"/>
    <property type="match status" value="1"/>
</dbReference>
<evidence type="ECO:0000259" key="16">
    <source>
        <dbReference type="PROSITE" id="PS50885"/>
    </source>
</evidence>
<evidence type="ECO:0000256" key="11">
    <source>
        <dbReference type="ARBA" id="ARBA00022989"/>
    </source>
</evidence>
<dbReference type="CDD" id="cd00075">
    <property type="entry name" value="HATPase"/>
    <property type="match status" value="1"/>
</dbReference>
<evidence type="ECO:0000256" key="5">
    <source>
        <dbReference type="ARBA" id="ARBA00022553"/>
    </source>
</evidence>
<dbReference type="RefSeq" id="WP_099640767.1">
    <property type="nucleotide sequence ID" value="NZ_NKHF01000015.1"/>
</dbReference>
<sequence length="485" mass="54197">MKLSLYKKLALTLFITFVVIAAIFVWWTQALSQVSKSQAEQQLHLALATHLVDDNPLIKEGVYDYDGLSNLFHTLMILGPSFEFYFVSPEGKLLTYSAPVGEVKRQQIDITPLKQLLKSDSQLPIFGDDPRSVIGSKIFSVAPVFNQDILQGYLYIIIGSSKYDSIIEQLKNSDKVMLGVSWLLGALFFLLVVVLLLLNKITKPVSRLTQYIDQASQNHFNISGNAQINWPEEDDEIHQLGRSVNAMLDKIQQQLETLNLKDKQRRELLSQLSHDLRTPLASLKGYIELIEKQTSDKNIVSHIEIASNNINQLNHLITQIFELAHLEAGHTKLHIESFNLLELMYDVAAKFTLQAKQCGITISISPKASEICVNSDIGKLDRVLSNLIDNAIRHTHAGGEIKLTLQQQQDTALVSVNDTGIGISTTDLPYIFDASFQAKNSLSNRRHNAGLGLAITNELVKLLKGNIRVSSELNRGCEFTISLPL</sequence>
<dbReference type="SUPFAM" id="SSF47384">
    <property type="entry name" value="Homodimeric domain of signal transducing histidine kinase"/>
    <property type="match status" value="1"/>
</dbReference>
<dbReference type="PROSITE" id="PS50109">
    <property type="entry name" value="HIS_KIN"/>
    <property type="match status" value="1"/>
</dbReference>
<dbReference type="InterPro" id="IPR005467">
    <property type="entry name" value="His_kinase_dom"/>
</dbReference>
<dbReference type="InterPro" id="IPR003660">
    <property type="entry name" value="HAMP_dom"/>
</dbReference>
<dbReference type="PRINTS" id="PR00344">
    <property type="entry name" value="BCTRLSENSOR"/>
</dbReference>
<keyword evidence="5" id="KW-0597">Phosphoprotein</keyword>
<dbReference type="GO" id="GO:0000155">
    <property type="term" value="F:phosphorelay sensor kinase activity"/>
    <property type="evidence" value="ECO:0007669"/>
    <property type="project" value="InterPro"/>
</dbReference>
<comment type="catalytic activity">
    <reaction evidence="1">
        <text>ATP + protein L-histidine = ADP + protein N-phospho-L-histidine.</text>
        <dbReference type="EC" id="2.7.13.3"/>
    </reaction>
</comment>
<keyword evidence="18" id="KW-1185">Reference proteome</keyword>
<keyword evidence="6" id="KW-0808">Transferase</keyword>
<feature type="domain" description="HAMP" evidence="16">
    <location>
        <begin position="199"/>
        <end position="256"/>
    </location>
</feature>
<dbReference type="PANTHER" id="PTHR45528:SF1">
    <property type="entry name" value="SENSOR HISTIDINE KINASE CPXA"/>
    <property type="match status" value="1"/>
</dbReference>
<keyword evidence="12" id="KW-0902">Two-component regulatory system</keyword>
<keyword evidence="4" id="KW-1003">Cell membrane</keyword>
<accession>A0A2A5JUW6</accession>
<evidence type="ECO:0000313" key="18">
    <source>
        <dbReference type="Proteomes" id="UP000228621"/>
    </source>
</evidence>
<keyword evidence="10" id="KW-0067">ATP-binding</keyword>
<dbReference type="InterPro" id="IPR003594">
    <property type="entry name" value="HATPase_dom"/>
</dbReference>
<evidence type="ECO:0000256" key="2">
    <source>
        <dbReference type="ARBA" id="ARBA00004651"/>
    </source>
</evidence>
<keyword evidence="11 14" id="KW-1133">Transmembrane helix</keyword>
<dbReference type="OrthoDB" id="9804645at2"/>
<evidence type="ECO:0000256" key="12">
    <source>
        <dbReference type="ARBA" id="ARBA00023012"/>
    </source>
</evidence>
<dbReference type="InterPro" id="IPR003661">
    <property type="entry name" value="HisK_dim/P_dom"/>
</dbReference>
<dbReference type="GO" id="GO:0005886">
    <property type="term" value="C:plasma membrane"/>
    <property type="evidence" value="ECO:0007669"/>
    <property type="project" value="UniProtKB-SubCell"/>
</dbReference>
<reference evidence="18" key="1">
    <citation type="journal article" date="2019" name="Genome Announc.">
        <title>Draft Genome Sequence of Pseudoalteromonas piscicida Strain 36Y ROTHPW, an Hypersaline Seawater Isolate from the South Coast of Sonora, Mexico.</title>
        <authorList>
            <person name="Sanchez-Diaz R."/>
            <person name="Molina-Garza Z.J."/>
            <person name="Cruz-Suarez L.E."/>
            <person name="Selvin J."/>
            <person name="Kiran G.S."/>
            <person name="Ibarra-Gamez J.C."/>
            <person name="Gomez-Gil B."/>
            <person name="Galaviz-Silva L."/>
        </authorList>
    </citation>
    <scope>NUCLEOTIDE SEQUENCE [LARGE SCALE GENOMIC DNA]</scope>
    <source>
        <strain evidence="18">36Y_RITHPW</strain>
    </source>
</reference>
<dbReference type="Gene3D" id="6.10.340.10">
    <property type="match status" value="1"/>
</dbReference>
<feature type="domain" description="Histidine kinase" evidence="15">
    <location>
        <begin position="271"/>
        <end position="485"/>
    </location>
</feature>
<evidence type="ECO:0000256" key="14">
    <source>
        <dbReference type="SAM" id="Phobius"/>
    </source>
</evidence>
<dbReference type="Pfam" id="PF00512">
    <property type="entry name" value="HisKA"/>
    <property type="match status" value="1"/>
</dbReference>
<comment type="subcellular location">
    <subcellularLocation>
        <location evidence="2">Cell membrane</location>
        <topology evidence="2">Multi-pass membrane protein</topology>
    </subcellularLocation>
</comment>
<dbReference type="InterPro" id="IPR036097">
    <property type="entry name" value="HisK_dim/P_sf"/>
</dbReference>
<evidence type="ECO:0000256" key="3">
    <source>
        <dbReference type="ARBA" id="ARBA00012438"/>
    </source>
</evidence>
<evidence type="ECO:0000256" key="8">
    <source>
        <dbReference type="ARBA" id="ARBA00022741"/>
    </source>
</evidence>
<dbReference type="InterPro" id="IPR036890">
    <property type="entry name" value="HATPase_C_sf"/>
</dbReference>
<dbReference type="FunFam" id="3.30.565.10:FF:000006">
    <property type="entry name" value="Sensor histidine kinase WalK"/>
    <property type="match status" value="1"/>
</dbReference>
<dbReference type="GO" id="GO:0005524">
    <property type="term" value="F:ATP binding"/>
    <property type="evidence" value="ECO:0007669"/>
    <property type="project" value="UniProtKB-KW"/>
</dbReference>
<dbReference type="PROSITE" id="PS50885">
    <property type="entry name" value="HAMP"/>
    <property type="match status" value="1"/>
</dbReference>
<evidence type="ECO:0000256" key="10">
    <source>
        <dbReference type="ARBA" id="ARBA00022840"/>
    </source>
</evidence>
<keyword evidence="8" id="KW-0547">Nucleotide-binding</keyword>
<dbReference type="SMART" id="SM00304">
    <property type="entry name" value="HAMP"/>
    <property type="match status" value="1"/>
</dbReference>
<dbReference type="SUPFAM" id="SSF55874">
    <property type="entry name" value="ATPase domain of HSP90 chaperone/DNA topoisomerase II/histidine kinase"/>
    <property type="match status" value="1"/>
</dbReference>
<feature type="transmembrane region" description="Helical" evidence="14">
    <location>
        <begin position="176"/>
        <end position="198"/>
    </location>
</feature>
<dbReference type="SUPFAM" id="SSF158472">
    <property type="entry name" value="HAMP domain-like"/>
    <property type="match status" value="1"/>
</dbReference>
<evidence type="ECO:0000256" key="4">
    <source>
        <dbReference type="ARBA" id="ARBA00022475"/>
    </source>
</evidence>
<dbReference type="EC" id="2.7.13.3" evidence="3"/>
<dbReference type="Pfam" id="PF02518">
    <property type="entry name" value="HATPase_c"/>
    <property type="match status" value="1"/>
</dbReference>